<dbReference type="RefSeq" id="WP_270120608.1">
    <property type="nucleotide sequence ID" value="NZ_BAAAOM010000004.1"/>
</dbReference>
<feature type="transmembrane region" description="Helical" evidence="1">
    <location>
        <begin position="103"/>
        <end position="124"/>
    </location>
</feature>
<organism evidence="2 4">
    <name type="scientific">Glycomyces lechevalierae</name>
    <dbReference type="NCBI Taxonomy" id="256034"/>
    <lineage>
        <taxon>Bacteria</taxon>
        <taxon>Bacillati</taxon>
        <taxon>Actinomycetota</taxon>
        <taxon>Actinomycetes</taxon>
        <taxon>Glycomycetales</taxon>
        <taxon>Glycomycetaceae</taxon>
        <taxon>Glycomyces</taxon>
    </lineage>
</organism>
<evidence type="ECO:0000256" key="1">
    <source>
        <dbReference type="SAM" id="Phobius"/>
    </source>
</evidence>
<reference evidence="2" key="1">
    <citation type="submission" date="2022-12" db="EMBL/GenBank/DDBJ databases">
        <title>Gycomyces niveus sp.nov., a novel actinomycete isolated from soil in Shouguang.</title>
        <authorList>
            <person name="Yang X."/>
        </authorList>
    </citation>
    <scope>NUCLEOTIDE SEQUENCE</scope>
    <source>
        <strain evidence="2">DSM 44724</strain>
    </source>
</reference>
<feature type="transmembrane region" description="Helical" evidence="1">
    <location>
        <begin position="145"/>
        <end position="165"/>
    </location>
</feature>
<keyword evidence="1" id="KW-1133">Transmembrane helix</keyword>
<evidence type="ECO:0000313" key="5">
    <source>
        <dbReference type="Proteomes" id="UP001183604"/>
    </source>
</evidence>
<sequence>MTTGPGAGVRRLPRLVGLAARLPIAGAALALAPSARLALGTFEITEAPSGARRIVHGLTALLLGLVSWVLFAFVALTFARGALYPVFDHGPYDDAWGGPTLGGAWLVHFVLSTVFQAVVLLLVAGIGALNRRLSAPYRGSRSGGWPWVVAALICLATALFVVAWSRQI</sequence>
<gene>
    <name evidence="3" type="ORF">J2S69_003108</name>
    <name evidence="2" type="ORF">O2L01_04220</name>
</gene>
<reference evidence="3 5" key="2">
    <citation type="submission" date="2023-07" db="EMBL/GenBank/DDBJ databases">
        <title>Sequencing the genomes of 1000 actinobacteria strains.</title>
        <authorList>
            <person name="Klenk H.-P."/>
        </authorList>
    </citation>
    <scope>NUCLEOTIDE SEQUENCE [LARGE SCALE GENOMIC DNA]</scope>
    <source>
        <strain evidence="3 5">DSM 44724</strain>
    </source>
</reference>
<dbReference type="EMBL" id="JAVDYD010000001">
    <property type="protein sequence ID" value="MDR7339389.1"/>
    <property type="molecule type" value="Genomic_DNA"/>
</dbReference>
<evidence type="ECO:0000313" key="4">
    <source>
        <dbReference type="Proteomes" id="UP001145799"/>
    </source>
</evidence>
<keyword evidence="1" id="KW-0472">Membrane</keyword>
<keyword evidence="1" id="KW-0812">Transmembrane</keyword>
<accession>A0A9X3SWK3</accession>
<feature type="transmembrane region" description="Helical" evidence="1">
    <location>
        <begin position="60"/>
        <end position="83"/>
    </location>
</feature>
<evidence type="ECO:0000313" key="3">
    <source>
        <dbReference type="EMBL" id="MDR7339389.1"/>
    </source>
</evidence>
<name>A0A9X3SWK3_9ACTN</name>
<dbReference type="EMBL" id="JAPZVQ010000002">
    <property type="protein sequence ID" value="MDA1384181.1"/>
    <property type="molecule type" value="Genomic_DNA"/>
</dbReference>
<comment type="caution">
    <text evidence="2">The sequence shown here is derived from an EMBL/GenBank/DDBJ whole genome shotgun (WGS) entry which is preliminary data.</text>
</comment>
<dbReference type="AlphaFoldDB" id="A0A9X3SWK3"/>
<keyword evidence="5" id="KW-1185">Reference proteome</keyword>
<protein>
    <submittedName>
        <fullName evidence="3">Membrane protein</fullName>
    </submittedName>
</protein>
<dbReference type="Proteomes" id="UP001183604">
    <property type="component" value="Unassembled WGS sequence"/>
</dbReference>
<proteinExistence type="predicted"/>
<dbReference type="Proteomes" id="UP001145799">
    <property type="component" value="Unassembled WGS sequence"/>
</dbReference>
<evidence type="ECO:0000313" key="2">
    <source>
        <dbReference type="EMBL" id="MDA1384181.1"/>
    </source>
</evidence>